<dbReference type="Proteomes" id="UP000250235">
    <property type="component" value="Unassembled WGS sequence"/>
</dbReference>
<feature type="region of interest" description="Disordered" evidence="1">
    <location>
        <begin position="18"/>
        <end position="41"/>
    </location>
</feature>
<evidence type="ECO:0000313" key="3">
    <source>
        <dbReference type="Proteomes" id="UP000250235"/>
    </source>
</evidence>
<protein>
    <submittedName>
        <fullName evidence="2">Uncharacterized protein</fullName>
    </submittedName>
</protein>
<evidence type="ECO:0000256" key="1">
    <source>
        <dbReference type="SAM" id="MobiDB-lite"/>
    </source>
</evidence>
<reference evidence="2 3" key="1">
    <citation type="journal article" date="2015" name="Proc. Natl. Acad. Sci. U.S.A.">
        <title>The resurrection genome of Boea hygrometrica: A blueprint for survival of dehydration.</title>
        <authorList>
            <person name="Xiao L."/>
            <person name="Yang G."/>
            <person name="Zhang L."/>
            <person name="Yang X."/>
            <person name="Zhao S."/>
            <person name="Ji Z."/>
            <person name="Zhou Q."/>
            <person name="Hu M."/>
            <person name="Wang Y."/>
            <person name="Chen M."/>
            <person name="Xu Y."/>
            <person name="Jin H."/>
            <person name="Xiao X."/>
            <person name="Hu G."/>
            <person name="Bao F."/>
            <person name="Hu Y."/>
            <person name="Wan P."/>
            <person name="Li L."/>
            <person name="Deng X."/>
            <person name="Kuang T."/>
            <person name="Xiang C."/>
            <person name="Zhu J.K."/>
            <person name="Oliver M.J."/>
            <person name="He Y."/>
        </authorList>
    </citation>
    <scope>NUCLEOTIDE SEQUENCE [LARGE SCALE GENOMIC DNA]</scope>
    <source>
        <strain evidence="3">cv. XS01</strain>
    </source>
</reference>
<keyword evidence="3" id="KW-1185">Reference proteome</keyword>
<proteinExistence type="predicted"/>
<feature type="region of interest" description="Disordered" evidence="1">
    <location>
        <begin position="96"/>
        <end position="131"/>
    </location>
</feature>
<name>A0A2Z7C0Y2_9LAMI</name>
<accession>A0A2Z7C0Y2</accession>
<evidence type="ECO:0000313" key="2">
    <source>
        <dbReference type="EMBL" id="KZV37935.1"/>
    </source>
</evidence>
<sequence>MSQFLINIISDAPHNHLGTRAAHRESRRASPKSDVTQGFRKKSSEIARGLFQYLVSPKDYAKSARELARGPRRPDKIPDDFDQTCRRIISSHIPEDHGEDLACPRSPPRYTPLHSHSPSINIRRQGERKSVPQLPDVTELLDVVVLALG</sequence>
<organism evidence="2 3">
    <name type="scientific">Dorcoceras hygrometricum</name>
    <dbReference type="NCBI Taxonomy" id="472368"/>
    <lineage>
        <taxon>Eukaryota</taxon>
        <taxon>Viridiplantae</taxon>
        <taxon>Streptophyta</taxon>
        <taxon>Embryophyta</taxon>
        <taxon>Tracheophyta</taxon>
        <taxon>Spermatophyta</taxon>
        <taxon>Magnoliopsida</taxon>
        <taxon>eudicotyledons</taxon>
        <taxon>Gunneridae</taxon>
        <taxon>Pentapetalae</taxon>
        <taxon>asterids</taxon>
        <taxon>lamiids</taxon>
        <taxon>Lamiales</taxon>
        <taxon>Gesneriaceae</taxon>
        <taxon>Didymocarpoideae</taxon>
        <taxon>Trichosporeae</taxon>
        <taxon>Loxocarpinae</taxon>
        <taxon>Dorcoceras</taxon>
    </lineage>
</organism>
<dbReference type="AlphaFoldDB" id="A0A2Z7C0Y2"/>
<dbReference type="EMBL" id="KV002470">
    <property type="protein sequence ID" value="KZV37935.1"/>
    <property type="molecule type" value="Genomic_DNA"/>
</dbReference>
<gene>
    <name evidence="2" type="ORF">F511_17707</name>
</gene>